<dbReference type="OrthoDB" id="1683105at2"/>
<accession>A0A1Q2D627</accession>
<protein>
    <submittedName>
        <fullName evidence="1">Uncharacterized protein</fullName>
    </submittedName>
</protein>
<dbReference type="Proteomes" id="UP000188246">
    <property type="component" value="Chromosome"/>
</dbReference>
<dbReference type="InterPro" id="IPR036390">
    <property type="entry name" value="WH_DNA-bd_sf"/>
</dbReference>
<name>A0A1Q2D627_9ENTE</name>
<dbReference type="EMBL" id="CP019609">
    <property type="protein sequence ID" value="AQP53771.1"/>
    <property type="molecule type" value="Genomic_DNA"/>
</dbReference>
<dbReference type="AlphaFoldDB" id="A0A1Q2D627"/>
<dbReference type="KEGG" id="vpi:BW732_05640"/>
<proteinExistence type="predicted"/>
<gene>
    <name evidence="1" type="ORF">BW732_05640</name>
</gene>
<evidence type="ECO:0000313" key="1">
    <source>
        <dbReference type="EMBL" id="AQP53771.1"/>
    </source>
</evidence>
<organism evidence="1 2">
    <name type="scientific">Vagococcus penaei</name>
    <dbReference type="NCBI Taxonomy" id="633807"/>
    <lineage>
        <taxon>Bacteria</taxon>
        <taxon>Bacillati</taxon>
        <taxon>Bacillota</taxon>
        <taxon>Bacilli</taxon>
        <taxon>Lactobacillales</taxon>
        <taxon>Enterococcaceae</taxon>
        <taxon>Vagococcus</taxon>
    </lineage>
</organism>
<dbReference type="SUPFAM" id="SSF46785">
    <property type="entry name" value="Winged helix' DNA-binding domain"/>
    <property type="match status" value="1"/>
</dbReference>
<reference evidence="1 2" key="1">
    <citation type="journal article" date="2010" name="Int. J. Syst. Evol. Microbiol.">
        <title>Vagococcus penaei sp. nov., isolated from spoilage microbiota of cooked shrimp (Penaeus vannamei).</title>
        <authorList>
            <person name="Jaffres E."/>
            <person name="Prevost H."/>
            <person name="Rossero A."/>
            <person name="Joffraud J.J."/>
            <person name="Dousset X."/>
        </authorList>
    </citation>
    <scope>NUCLEOTIDE SEQUENCE [LARGE SCALE GENOMIC DNA]</scope>
    <source>
        <strain evidence="1 2">CD276</strain>
    </source>
</reference>
<dbReference type="STRING" id="633807.BW732_05640"/>
<sequence>MLLPSRMAVLNYMSQVDCASVNEVMDYLRPDYGSEAQFTYPLYLDHLMALEANGYVSLLKYEVDQADNLVLTYEITEDGQVAVEKYVPSKFRMA</sequence>
<dbReference type="RefSeq" id="WP_077275855.1">
    <property type="nucleotide sequence ID" value="NZ_CP019609.1"/>
</dbReference>
<keyword evidence="2" id="KW-1185">Reference proteome</keyword>
<evidence type="ECO:0000313" key="2">
    <source>
        <dbReference type="Proteomes" id="UP000188246"/>
    </source>
</evidence>